<name>A0A364N2R7_STELY</name>
<evidence type="ECO:0000256" key="1">
    <source>
        <dbReference type="ARBA" id="ARBA00004496"/>
    </source>
</evidence>
<keyword evidence="8" id="KW-0694">RNA-binding</keyword>
<evidence type="ECO:0000256" key="16">
    <source>
        <dbReference type="SAM" id="MobiDB-lite"/>
    </source>
</evidence>
<evidence type="ECO:0000256" key="4">
    <source>
        <dbReference type="ARBA" id="ARBA00022490"/>
    </source>
</evidence>
<dbReference type="Proteomes" id="UP000249619">
    <property type="component" value="Unassembled WGS sequence"/>
</dbReference>
<feature type="compositionally biased region" description="Basic and acidic residues" evidence="16">
    <location>
        <begin position="957"/>
        <end position="998"/>
    </location>
</feature>
<feature type="compositionally biased region" description="Polar residues" evidence="16">
    <location>
        <begin position="723"/>
        <end position="737"/>
    </location>
</feature>
<dbReference type="EMBL" id="QGDH01000072">
    <property type="protein sequence ID" value="RAR09722.1"/>
    <property type="molecule type" value="Genomic_DNA"/>
</dbReference>
<evidence type="ECO:0000256" key="8">
    <source>
        <dbReference type="ARBA" id="ARBA00022884"/>
    </source>
</evidence>
<evidence type="ECO:0000256" key="14">
    <source>
        <dbReference type="ARBA" id="ARBA00029498"/>
    </source>
</evidence>
<feature type="compositionally biased region" description="Low complexity" evidence="16">
    <location>
        <begin position="515"/>
        <end position="524"/>
    </location>
</feature>
<dbReference type="InterPro" id="IPR056998">
    <property type="entry name" value="Asd-4/GZF3_helical"/>
</dbReference>
<accession>A0A364N2R7</accession>
<dbReference type="GO" id="GO:0043565">
    <property type="term" value="F:sequence-specific DNA binding"/>
    <property type="evidence" value="ECO:0007669"/>
    <property type="project" value="InterPro"/>
</dbReference>
<dbReference type="PANTHER" id="PTHR12860">
    <property type="entry name" value="SIGNAL RECOGNITION PARTICLE 68 KDA PROTEIN"/>
    <property type="match status" value="1"/>
</dbReference>
<keyword evidence="9" id="KW-0805">Transcription regulation</keyword>
<keyword evidence="13" id="KW-0687">Ribonucleoprotein</keyword>
<feature type="compositionally biased region" description="Polar residues" evidence="16">
    <location>
        <begin position="658"/>
        <end position="680"/>
    </location>
</feature>
<keyword evidence="19" id="KW-1185">Reference proteome</keyword>
<dbReference type="SUPFAM" id="SSF57716">
    <property type="entry name" value="Glucocorticoid receptor-like (DNA-binding domain)"/>
    <property type="match status" value="1"/>
</dbReference>
<organism evidence="18 19">
    <name type="scientific">Stemphylium lycopersici</name>
    <name type="common">Tomato gray leaf spot disease fungus</name>
    <name type="synonym">Thyrospora lycopersici</name>
    <dbReference type="NCBI Taxonomy" id="183478"/>
    <lineage>
        <taxon>Eukaryota</taxon>
        <taxon>Fungi</taxon>
        <taxon>Dikarya</taxon>
        <taxon>Ascomycota</taxon>
        <taxon>Pezizomycotina</taxon>
        <taxon>Dothideomycetes</taxon>
        <taxon>Pleosporomycetidae</taxon>
        <taxon>Pleosporales</taxon>
        <taxon>Pleosporineae</taxon>
        <taxon>Pleosporaceae</taxon>
        <taxon>Stemphylium</taxon>
    </lineage>
</organism>
<evidence type="ECO:0000256" key="10">
    <source>
        <dbReference type="ARBA" id="ARBA00023135"/>
    </source>
</evidence>
<evidence type="ECO:0000313" key="18">
    <source>
        <dbReference type="EMBL" id="RAR09722.1"/>
    </source>
</evidence>
<dbReference type="Pfam" id="PF25026">
    <property type="entry name" value="Asd-4"/>
    <property type="match status" value="1"/>
</dbReference>
<dbReference type="Pfam" id="PF16969">
    <property type="entry name" value="SRP68"/>
    <property type="match status" value="1"/>
</dbReference>
<dbReference type="GO" id="GO:0005786">
    <property type="term" value="C:signal recognition particle, endoplasmic reticulum targeting"/>
    <property type="evidence" value="ECO:0007669"/>
    <property type="project" value="UniProtKB-KW"/>
</dbReference>
<dbReference type="GO" id="GO:0008270">
    <property type="term" value="F:zinc ion binding"/>
    <property type="evidence" value="ECO:0007669"/>
    <property type="project" value="UniProtKB-KW"/>
</dbReference>
<evidence type="ECO:0000313" key="19">
    <source>
        <dbReference type="Proteomes" id="UP000249619"/>
    </source>
</evidence>
<feature type="region of interest" description="Disordered" evidence="16">
    <location>
        <begin position="514"/>
        <end position="535"/>
    </location>
</feature>
<dbReference type="GO" id="GO:0005730">
    <property type="term" value="C:nucleolus"/>
    <property type="evidence" value="ECO:0007669"/>
    <property type="project" value="UniProtKB-SubCell"/>
</dbReference>
<keyword evidence="6 15" id="KW-0863">Zinc-finger</keyword>
<gene>
    <name evidence="18" type="ORF">DDE83_005367</name>
</gene>
<dbReference type="GO" id="GO:0030942">
    <property type="term" value="F:endoplasmic reticulum signal peptide binding"/>
    <property type="evidence" value="ECO:0007669"/>
    <property type="project" value="InterPro"/>
</dbReference>
<dbReference type="AlphaFoldDB" id="A0A364N2R7"/>
<feature type="compositionally biased region" description="Basic and acidic residues" evidence="16">
    <location>
        <begin position="306"/>
        <end position="317"/>
    </location>
</feature>
<dbReference type="GO" id="GO:0006355">
    <property type="term" value="P:regulation of DNA-templated transcription"/>
    <property type="evidence" value="ECO:0007669"/>
    <property type="project" value="InterPro"/>
</dbReference>
<reference evidence="19" key="1">
    <citation type="submission" date="2018-05" db="EMBL/GenBank/DDBJ databases">
        <title>Draft genome sequence of Stemphylium lycopersici strain CIDEFI 213.</title>
        <authorList>
            <person name="Medina R."/>
            <person name="Franco M.E.E."/>
            <person name="Lucentini C.G."/>
            <person name="Saparrat M.C.N."/>
            <person name="Balatti P.A."/>
        </authorList>
    </citation>
    <scope>NUCLEOTIDE SEQUENCE [LARGE SCALE GENOMIC DNA]</scope>
    <source>
        <strain evidence="19">CIDEFI 213</strain>
    </source>
</reference>
<dbReference type="InterPro" id="IPR013088">
    <property type="entry name" value="Znf_NHR/GATA"/>
</dbReference>
<evidence type="ECO:0000256" key="3">
    <source>
        <dbReference type="ARBA" id="ARBA00009352"/>
    </source>
</evidence>
<keyword evidence="4" id="KW-0963">Cytoplasm</keyword>
<dbReference type="GO" id="GO:0008312">
    <property type="term" value="F:7S RNA binding"/>
    <property type="evidence" value="ECO:0007669"/>
    <property type="project" value="InterPro"/>
</dbReference>
<keyword evidence="5" id="KW-0479">Metal-binding</keyword>
<evidence type="ECO:0000256" key="11">
    <source>
        <dbReference type="ARBA" id="ARBA00023163"/>
    </source>
</evidence>
<dbReference type="PANTHER" id="PTHR12860:SF0">
    <property type="entry name" value="SIGNAL RECOGNITION PARTICLE SUBUNIT SRP68"/>
    <property type="match status" value="1"/>
</dbReference>
<keyword evidence="10" id="KW-0733">Signal recognition particle</keyword>
<feature type="region of interest" description="Disordered" evidence="16">
    <location>
        <begin position="943"/>
        <end position="1008"/>
    </location>
</feature>
<evidence type="ECO:0000256" key="6">
    <source>
        <dbReference type="ARBA" id="ARBA00022771"/>
    </source>
</evidence>
<feature type="compositionally biased region" description="Basic and acidic residues" evidence="16">
    <location>
        <begin position="525"/>
        <end position="534"/>
    </location>
</feature>
<evidence type="ECO:0000256" key="7">
    <source>
        <dbReference type="ARBA" id="ARBA00022833"/>
    </source>
</evidence>
<keyword evidence="7" id="KW-0862">Zinc</keyword>
<feature type="region of interest" description="Disordered" evidence="16">
    <location>
        <begin position="288"/>
        <end position="317"/>
    </location>
</feature>
<evidence type="ECO:0000256" key="2">
    <source>
        <dbReference type="ARBA" id="ARBA00004604"/>
    </source>
</evidence>
<dbReference type="SMART" id="SM00401">
    <property type="entry name" value="ZnF_GATA"/>
    <property type="match status" value="1"/>
</dbReference>
<evidence type="ECO:0000259" key="17">
    <source>
        <dbReference type="PROSITE" id="PS50114"/>
    </source>
</evidence>
<dbReference type="InterPro" id="IPR000679">
    <property type="entry name" value="Znf_GATA"/>
</dbReference>
<keyword evidence="12" id="KW-0539">Nucleus</keyword>
<dbReference type="InterPro" id="IPR038253">
    <property type="entry name" value="SRP68_N_sf"/>
</dbReference>
<sequence>MAMKASHSEDNADKSITGATRKHIVSRLHKAVQHANQAVELVSDTSASGASDADVLEARAYAYALAGAQEFEKQAEGVKSKNASPQRWSSCLINYSAARVIYSSLLKSTKNDLFKEVLAGTTDPSIRYAAYQSRIPRTVGVPTVATKYFPKDDAKLLQAVQKLDPAALEEEEAASSHSQITWRGRTANVVDAAIGQALASVDTASSVLDETTSSSTSPKDRANAYDDILIASQDAVDATRRAIEELEKEGVDEGDSRMQDLRVTNLAVNYHLISWRVGRNRVLVGKDDGLTFPANPPQKPRRQRKDGKEWVEREEPTGRKLARLRERTALYDAILQSIDSVKELRGAARDTGFVAELDGQRAYFQALKCLNLSHSYAFLSTPKQALALCSRALSLASQAVSALQSESPSTSKAPKLHVTGEQASTLKENLENLNSHYRGVVALSQLFANSETASKAGLANAAPVVERLNEYPSSGSVDLKNLVTWPPKLKPVPVKPLFLDVAWNYVEYPGRARQVQEPEAQPAPVEEKKEEKPQAKKGWFSFGRYPDPMMQQMAVAVMIVQPSNAHKCTNKVPETRCYSSYRNNPSVFNDLEERHAFLDLNNFTTASALATSILPRPQVDDSFRRPSILHVFDLPAFKTPTAANFEDRLPSITHDISRPSSSSTVASHTPQRNGSNASPIQLPSLATLASAASNCPAAHTSSNESNDNTRKDTPEQKMPSPPSTSNGLSMTYATSAPATAGGQAGSPPVCQNCSTSTTPLWRRDESGAVLCNACGLFLKLHGRPRPISLKTDVIKSRNRVKTGGPGGRKRTSDQGGLPAAHPDADGQLALAQHRRASGKISSGLSDRSNSPISRTGTPNFGHPANIAPQHMFEQALHGGDFHSPSLPGFGLRAPSPATSSVNGSHLEAPLPYETLAAQNTALKTRVSEMELINDLFRNRVSELEQSEQSARQTESSLRQELEETKQREADLKRRLEEIENESPRHKRMKMSEFVDESRAGTPISAMVD</sequence>
<feature type="region of interest" description="Disordered" evidence="16">
    <location>
        <begin position="652"/>
        <end position="680"/>
    </location>
</feature>
<dbReference type="Pfam" id="PF00320">
    <property type="entry name" value="GATA"/>
    <property type="match status" value="1"/>
</dbReference>
<dbReference type="CDD" id="cd00202">
    <property type="entry name" value="ZnF_GATA"/>
    <property type="match status" value="1"/>
</dbReference>
<comment type="caution">
    <text evidence="18">The sequence shown here is derived from an EMBL/GenBank/DDBJ whole genome shotgun (WGS) entry which is preliminary data.</text>
</comment>
<dbReference type="Gene3D" id="3.30.50.10">
    <property type="entry name" value="Erythroid Transcription Factor GATA-1, subunit A"/>
    <property type="match status" value="1"/>
</dbReference>
<protein>
    <recommendedName>
        <fullName evidence="14">Signal recognition particle subunit SRP68</fullName>
    </recommendedName>
</protein>
<dbReference type="STRING" id="183478.A0A364N2R7"/>
<dbReference type="GO" id="GO:0005047">
    <property type="term" value="F:signal recognition particle binding"/>
    <property type="evidence" value="ECO:0007669"/>
    <property type="project" value="InterPro"/>
</dbReference>
<evidence type="ECO:0000256" key="12">
    <source>
        <dbReference type="ARBA" id="ARBA00023242"/>
    </source>
</evidence>
<dbReference type="InterPro" id="IPR026258">
    <property type="entry name" value="SRP68"/>
</dbReference>
<dbReference type="PROSITE" id="PS50114">
    <property type="entry name" value="GATA_ZN_FINGER_2"/>
    <property type="match status" value="1"/>
</dbReference>
<comment type="similarity">
    <text evidence="3">Belongs to the SRP68 family.</text>
</comment>
<evidence type="ECO:0000256" key="5">
    <source>
        <dbReference type="ARBA" id="ARBA00022723"/>
    </source>
</evidence>
<dbReference type="Gene3D" id="1.10.3450.40">
    <property type="entry name" value="Signal recognition particle, SRP68 subunit, RNA-binding domain"/>
    <property type="match status" value="1"/>
</dbReference>
<evidence type="ECO:0000256" key="13">
    <source>
        <dbReference type="ARBA" id="ARBA00023274"/>
    </source>
</evidence>
<dbReference type="FunFam" id="3.30.50.10:FF:000007">
    <property type="entry name" value="Nitrogen regulatory AreA, N-terminal"/>
    <property type="match status" value="1"/>
</dbReference>
<feature type="domain" description="GATA-type" evidence="17">
    <location>
        <begin position="750"/>
        <end position="797"/>
    </location>
</feature>
<feature type="compositionally biased region" description="Polar residues" evidence="16">
    <location>
        <begin position="839"/>
        <end position="858"/>
    </location>
</feature>
<proteinExistence type="inferred from homology"/>
<comment type="subcellular location">
    <subcellularLocation>
        <location evidence="1">Cytoplasm</location>
    </subcellularLocation>
    <subcellularLocation>
        <location evidence="2">Nucleus</location>
        <location evidence="2">Nucleolus</location>
    </subcellularLocation>
</comment>
<keyword evidence="11" id="KW-0804">Transcription</keyword>
<dbReference type="PROSITE" id="PS00344">
    <property type="entry name" value="GATA_ZN_FINGER_1"/>
    <property type="match status" value="1"/>
</dbReference>
<evidence type="ECO:0000256" key="15">
    <source>
        <dbReference type="PROSITE-ProRule" id="PRU00094"/>
    </source>
</evidence>
<dbReference type="GO" id="GO:0006614">
    <property type="term" value="P:SRP-dependent cotranslational protein targeting to membrane"/>
    <property type="evidence" value="ECO:0007669"/>
    <property type="project" value="InterPro"/>
</dbReference>
<dbReference type="PRINTS" id="PR00619">
    <property type="entry name" value="GATAZNFINGER"/>
</dbReference>
<feature type="region of interest" description="Disordered" evidence="16">
    <location>
        <begin position="791"/>
        <end position="865"/>
    </location>
</feature>
<feature type="compositionally biased region" description="Polar residues" evidence="16">
    <location>
        <begin position="946"/>
        <end position="956"/>
    </location>
</feature>
<feature type="region of interest" description="Disordered" evidence="16">
    <location>
        <begin position="693"/>
        <end position="754"/>
    </location>
</feature>
<evidence type="ECO:0000256" key="9">
    <source>
        <dbReference type="ARBA" id="ARBA00023015"/>
    </source>
</evidence>